<feature type="region of interest" description="Disordered" evidence="1">
    <location>
        <begin position="1"/>
        <end position="27"/>
    </location>
</feature>
<evidence type="ECO:0000256" key="1">
    <source>
        <dbReference type="SAM" id="MobiDB-lite"/>
    </source>
</evidence>
<name>A0A1M6SC38_PSETH</name>
<dbReference type="InterPro" id="IPR058396">
    <property type="entry name" value="DUF8083"/>
</dbReference>
<protein>
    <recommendedName>
        <fullName evidence="2">DUF8083 domain-containing protein</fullName>
    </recommendedName>
</protein>
<evidence type="ECO:0000313" key="4">
    <source>
        <dbReference type="Proteomes" id="UP000184363"/>
    </source>
</evidence>
<dbReference type="EMBL" id="FRAP01000006">
    <property type="protein sequence ID" value="SHK42199.1"/>
    <property type="molecule type" value="Genomic_DNA"/>
</dbReference>
<keyword evidence="4" id="KW-1185">Reference proteome</keyword>
<dbReference type="STRING" id="1848.SAMN05443637_10656"/>
<reference evidence="3 4" key="1">
    <citation type="submission" date="2016-11" db="EMBL/GenBank/DDBJ databases">
        <authorList>
            <person name="Jaros S."/>
            <person name="Januszkiewicz K."/>
            <person name="Wedrychowicz H."/>
        </authorList>
    </citation>
    <scope>NUCLEOTIDE SEQUENCE [LARGE SCALE GENOMIC DNA]</scope>
    <source>
        <strain evidence="3 4">DSM 43832</strain>
    </source>
</reference>
<sequence length="304" mass="32696">MCATRHRHYGPVDCDTRRSGDGGGLARSSTVPVPILSYLRVYEPLRVFQGAAGDAVREAYERGPVDATAAGALERELALRAVLRERVLPEGRVEVLATTWPDGVARVCPLDLRPRAGAALIAFLDSVTPLLAASALPIPVRTARRLAEAAIAEIGDGAAHVVSAGWTVPLPWFVLVEQDQRQVQREPRRVWWTVSMTDARERVDLAETVIRETLGESPTGDGPAEVLAETGNWLDRFADDAVVELDYGGIATVLTDEELAADRSAEHAAAALEALVDGEAEAAAEAYAALQDFWTEVAARERAS</sequence>
<feature type="domain" description="DUF8083" evidence="2">
    <location>
        <begin position="36"/>
        <end position="301"/>
    </location>
</feature>
<evidence type="ECO:0000259" key="2">
    <source>
        <dbReference type="Pfam" id="PF26312"/>
    </source>
</evidence>
<proteinExistence type="predicted"/>
<dbReference type="AlphaFoldDB" id="A0A1M6SC38"/>
<dbReference type="Proteomes" id="UP000184363">
    <property type="component" value="Unassembled WGS sequence"/>
</dbReference>
<organism evidence="3 4">
    <name type="scientific">Pseudonocardia thermophila</name>
    <dbReference type="NCBI Taxonomy" id="1848"/>
    <lineage>
        <taxon>Bacteria</taxon>
        <taxon>Bacillati</taxon>
        <taxon>Actinomycetota</taxon>
        <taxon>Actinomycetes</taxon>
        <taxon>Pseudonocardiales</taxon>
        <taxon>Pseudonocardiaceae</taxon>
        <taxon>Pseudonocardia</taxon>
    </lineage>
</organism>
<dbReference type="Pfam" id="PF26312">
    <property type="entry name" value="DUF8083"/>
    <property type="match status" value="1"/>
</dbReference>
<gene>
    <name evidence="3" type="ORF">SAMN05443637_10656</name>
</gene>
<evidence type="ECO:0000313" key="3">
    <source>
        <dbReference type="EMBL" id="SHK42199.1"/>
    </source>
</evidence>
<accession>A0A1M6SC38</accession>